<proteinExistence type="predicted"/>
<dbReference type="AlphaFoldDB" id="A0ABD2QGQ7"/>
<dbReference type="Proteomes" id="UP001626550">
    <property type="component" value="Unassembled WGS sequence"/>
</dbReference>
<accession>A0ABD2QGQ7</accession>
<sequence length="246" mass="29091">METLKELFYRCLTNHADMTMVDMNKKETAVKILIRPCTWRFLVKDSKTDKLIKKVALDEIHEIIKNRMDHHSKFLDVLTLWHGKKFIIKTVVLKGTSEGIDYWAKLLSKLINLKMPPTLCLNQFLFRKLYERVPEVEAKRPENTYFQEPLAEVLTREHKMINPAENFAFTWPIIAPDLNLTDTQKVIPHHLNYGCYKYKKKKDPLFASRSDKQLTLNVMDLRTLYFYMMKNKTTIPNNLDPNKINS</sequence>
<protein>
    <submittedName>
        <fullName evidence="1">Uncharacterized protein</fullName>
    </submittedName>
</protein>
<comment type="caution">
    <text evidence="1">The sequence shown here is derived from an EMBL/GenBank/DDBJ whole genome shotgun (WGS) entry which is preliminary data.</text>
</comment>
<evidence type="ECO:0000313" key="1">
    <source>
        <dbReference type="EMBL" id="KAL3318720.1"/>
    </source>
</evidence>
<evidence type="ECO:0000313" key="2">
    <source>
        <dbReference type="Proteomes" id="UP001626550"/>
    </source>
</evidence>
<keyword evidence="2" id="KW-1185">Reference proteome</keyword>
<dbReference type="EMBL" id="JBJKFK010000211">
    <property type="protein sequence ID" value="KAL3318720.1"/>
    <property type="molecule type" value="Genomic_DNA"/>
</dbReference>
<organism evidence="1 2">
    <name type="scientific">Cichlidogyrus casuarinus</name>
    <dbReference type="NCBI Taxonomy" id="1844966"/>
    <lineage>
        <taxon>Eukaryota</taxon>
        <taxon>Metazoa</taxon>
        <taxon>Spiralia</taxon>
        <taxon>Lophotrochozoa</taxon>
        <taxon>Platyhelminthes</taxon>
        <taxon>Monogenea</taxon>
        <taxon>Monopisthocotylea</taxon>
        <taxon>Dactylogyridea</taxon>
        <taxon>Ancyrocephalidae</taxon>
        <taxon>Cichlidogyrus</taxon>
    </lineage>
</organism>
<name>A0ABD2QGQ7_9PLAT</name>
<gene>
    <name evidence="1" type="ORF">Ciccas_002619</name>
</gene>
<reference evidence="1 2" key="1">
    <citation type="submission" date="2024-11" db="EMBL/GenBank/DDBJ databases">
        <title>Adaptive evolution of stress response genes in parasites aligns with host niche diversity.</title>
        <authorList>
            <person name="Hahn C."/>
            <person name="Resl P."/>
        </authorList>
    </citation>
    <scope>NUCLEOTIDE SEQUENCE [LARGE SCALE GENOMIC DNA]</scope>
    <source>
        <strain evidence="1">EGGRZ-B1_66</strain>
        <tissue evidence="1">Body</tissue>
    </source>
</reference>